<evidence type="ECO:0000313" key="4">
    <source>
        <dbReference type="Proteomes" id="UP000005007"/>
    </source>
</evidence>
<dbReference type="AlphaFoldDB" id="A0A0E0WBT0"/>
<reference evidence="3 4" key="1">
    <citation type="submission" date="2012-04" db="EMBL/GenBank/DDBJ databases">
        <authorList>
            <person name="Kersulyte D."/>
            <person name="Cabrera L."/>
            <person name="Pacheco R."/>
            <person name="Herrera P."/>
            <person name="Rodriguez C."/>
            <person name="Gilman R.H."/>
            <person name="Berg D.E."/>
        </authorList>
    </citation>
    <scope>NUCLEOTIDE SEQUENCE [LARGE SCALE GENOMIC DNA]</scope>
    <source>
        <strain evidence="3 4">Shi169</strain>
    </source>
</reference>
<dbReference type="EMBL" id="CP003473">
    <property type="protein sequence ID" value="AFH99767.1"/>
    <property type="molecule type" value="Genomic_DNA"/>
</dbReference>
<name>A0A0E0WBT0_HELPX</name>
<gene>
    <name evidence="3" type="ORF">HPSH169_05505</name>
</gene>
<proteinExistence type="predicted"/>
<dbReference type="PATRIC" id="fig|1163741.3.peg.1111"/>
<evidence type="ECO:0000256" key="1">
    <source>
        <dbReference type="SAM" id="Coils"/>
    </source>
</evidence>
<protein>
    <recommendedName>
        <fullName evidence="5">Phage-Barnase-EndoU-ColicinE5/D-RelE-like nuclease domain-containing protein</fullName>
    </recommendedName>
</protein>
<evidence type="ECO:0000313" key="3">
    <source>
        <dbReference type="EMBL" id="AFH99767.1"/>
    </source>
</evidence>
<dbReference type="HOGENOM" id="CLU_007296_1_1_7"/>
<keyword evidence="1" id="KW-0175">Coiled coil</keyword>
<dbReference type="InterPro" id="IPR021907">
    <property type="entry name" value="DUF3519"/>
</dbReference>
<dbReference type="Pfam" id="PF12033">
    <property type="entry name" value="DUF3519"/>
    <property type="match status" value="1"/>
</dbReference>
<feature type="coiled-coil region" evidence="1">
    <location>
        <begin position="152"/>
        <end position="179"/>
    </location>
</feature>
<organism evidence="3 4">
    <name type="scientific">Helicobacter pylori Shi169</name>
    <dbReference type="NCBI Taxonomy" id="1163741"/>
    <lineage>
        <taxon>Bacteria</taxon>
        <taxon>Pseudomonadati</taxon>
        <taxon>Campylobacterota</taxon>
        <taxon>Epsilonproteobacteria</taxon>
        <taxon>Campylobacterales</taxon>
        <taxon>Helicobacteraceae</taxon>
        <taxon>Helicobacter</taxon>
    </lineage>
</organism>
<dbReference type="KEGG" id="hhq:HPSH169_05505"/>
<evidence type="ECO:0008006" key="5">
    <source>
        <dbReference type="Google" id="ProtNLM"/>
    </source>
</evidence>
<accession>A0A0E0WBT0</accession>
<dbReference type="Proteomes" id="UP000005007">
    <property type="component" value="Chromosome"/>
</dbReference>
<feature type="region of interest" description="Disordered" evidence="2">
    <location>
        <begin position="368"/>
        <end position="389"/>
    </location>
</feature>
<sequence>MAKRLYIKNFSQKTLLAITLLCLSRLNIPLVLTNIYKFQTIASGFHKLFKNDAKIAESLKPATTKNLSQGLATTLSGALKYQWTKFTLGTLYRNAPDRILGIKLPKALNEATAGAALKYHIKRALERSHTISDFSKNLELSAKNSQFSNNTLKIIEELNNGIKQASEELKEKASDLERAITPLKEFGKNYPEFALKPKEALEKLLQEKNGQVAGTAYRDDLGGIDFVWGKPKTKDSNGYGLAHILEKREKQYKELGLTTEQAKERTNELLKEIPNILQKGFKEGDMPGYAAIVLNNSKVILSKFKGDNELKNHYMITSFEMDEKVLRELETIAPLSNDYRDGSRSISNLNEPNLIQNPLTSQEDLLKTQEKPQKATQEPLSEQAKAEKLAKLESEKLESEKEFLTSHQIFLKEAKGNATNQTNKTESLEAIGQTKTSKLKMKLVERKNRSLSKH</sequence>
<evidence type="ECO:0000256" key="2">
    <source>
        <dbReference type="SAM" id="MobiDB-lite"/>
    </source>
</evidence>